<evidence type="ECO:0000256" key="2">
    <source>
        <dbReference type="SAM" id="SignalP"/>
    </source>
</evidence>
<name>A0ABS5BY24_9BACT</name>
<reference evidence="3 4" key="1">
    <citation type="submission" date="2021-04" db="EMBL/GenBank/DDBJ databases">
        <authorList>
            <person name="Ivanova A."/>
        </authorList>
    </citation>
    <scope>NUCLEOTIDE SEQUENCE [LARGE SCALE GENOMIC DNA]</scope>
    <source>
        <strain evidence="3 4">G18</strain>
    </source>
</reference>
<keyword evidence="2" id="KW-0732">Signal</keyword>
<evidence type="ECO:0000256" key="1">
    <source>
        <dbReference type="SAM" id="MobiDB-lite"/>
    </source>
</evidence>
<dbReference type="Proteomes" id="UP000676565">
    <property type="component" value="Unassembled WGS sequence"/>
</dbReference>
<dbReference type="RefSeq" id="WP_210658721.1">
    <property type="nucleotide sequence ID" value="NZ_JAGKQQ010000001.1"/>
</dbReference>
<feature type="compositionally biased region" description="Polar residues" evidence="1">
    <location>
        <begin position="22"/>
        <end position="31"/>
    </location>
</feature>
<dbReference type="Gene3D" id="2.60.120.430">
    <property type="entry name" value="Galactose-binding lectin"/>
    <property type="match status" value="1"/>
</dbReference>
<keyword evidence="4" id="KW-1185">Reference proteome</keyword>
<proteinExistence type="predicted"/>
<feature type="region of interest" description="Disordered" evidence="1">
    <location>
        <begin position="22"/>
        <end position="57"/>
    </location>
</feature>
<dbReference type="EMBL" id="JAGKQQ010000001">
    <property type="protein sequence ID" value="MBP3958594.1"/>
    <property type="molecule type" value="Genomic_DNA"/>
</dbReference>
<evidence type="ECO:0000313" key="4">
    <source>
        <dbReference type="Proteomes" id="UP000676565"/>
    </source>
</evidence>
<protein>
    <recommendedName>
        <fullName evidence="5">SLA1 homology domain-containing protein</fullName>
    </recommendedName>
</protein>
<evidence type="ECO:0008006" key="5">
    <source>
        <dbReference type="Google" id="ProtNLM"/>
    </source>
</evidence>
<organism evidence="3 4">
    <name type="scientific">Gemmata palustris</name>
    <dbReference type="NCBI Taxonomy" id="2822762"/>
    <lineage>
        <taxon>Bacteria</taxon>
        <taxon>Pseudomonadati</taxon>
        <taxon>Planctomycetota</taxon>
        <taxon>Planctomycetia</taxon>
        <taxon>Gemmatales</taxon>
        <taxon>Gemmataceae</taxon>
        <taxon>Gemmata</taxon>
    </lineage>
</organism>
<gene>
    <name evidence="3" type="ORF">J8F10_25375</name>
</gene>
<evidence type="ECO:0000313" key="3">
    <source>
        <dbReference type="EMBL" id="MBP3958594.1"/>
    </source>
</evidence>
<feature type="compositionally biased region" description="Low complexity" evidence="1">
    <location>
        <begin position="38"/>
        <end position="49"/>
    </location>
</feature>
<feature type="signal peptide" evidence="2">
    <location>
        <begin position="1"/>
        <end position="22"/>
    </location>
</feature>
<comment type="caution">
    <text evidence="3">The sequence shown here is derived from an EMBL/GenBank/DDBJ whole genome shotgun (WGS) entry which is preliminary data.</text>
</comment>
<feature type="chain" id="PRO_5046385997" description="SLA1 homology domain-containing protein" evidence="2">
    <location>
        <begin position="23"/>
        <end position="358"/>
    </location>
</feature>
<sequence length="358" mass="38152">MFTRVIPAALLVAVVGWTTSIAQPTTGTGSQPPKDSKSGGAKSSGPAAKAEPKSEPTSFEIRMVDDTVMKVSLMEPALAIATKYGKLIVPADEVRRLEFGFRYPDGTEAKIDKAIADLAAPDFRTRENAEQTLANIGQFAVPGLRRASKSEDAEVNRRSKAVLKLLESKLAPDQLELRDHDTIETAEFTIKGRMDISTLKVRTKYFGDATVKLSDIRTFRSVGSASASEFALDAAKYAKMNQADWLETAIEVSSGQQLEVTATGKIDQWPQGPGQYMSEAGGLPGHAGGGVVLGGMQRIGAPGQVVGRIGANGTPFVIGASYKGKITENGKLYIRISPSPWNCDSIGSYKISANVTTP</sequence>
<accession>A0ABS5BY24</accession>